<sequence>KNNRQLSSFRVHAFLDEIENVLQQNQKRADFYQVLERFKKNELKIYAIGVGEKEPLDIGDSREAYRKNRRIEIRFGIDRRKKQDDSALRIAPTSWQCRYS</sequence>
<keyword evidence="4" id="KW-1185">Reference proteome</keyword>
<evidence type="ECO:0000256" key="1">
    <source>
        <dbReference type="PROSITE-ProRule" id="PRU00473"/>
    </source>
</evidence>
<feature type="domain" description="OmpA-like" evidence="2">
    <location>
        <begin position="1"/>
        <end position="79"/>
    </location>
</feature>
<comment type="caution">
    <text evidence="3">The sequence shown here is derived from an EMBL/GenBank/DDBJ whole genome shotgun (WGS) entry which is preliminary data.</text>
</comment>
<dbReference type="PROSITE" id="PS51123">
    <property type="entry name" value="OMPA_2"/>
    <property type="match status" value="1"/>
</dbReference>
<reference evidence="3 4" key="1">
    <citation type="submission" date="2016-05" db="EMBL/GenBank/DDBJ databases">
        <title>Single-cell genome of chain-forming Candidatus Thiomargarita nelsonii and comparison to other large sulfur-oxidizing bacteria.</title>
        <authorList>
            <person name="Winkel M."/>
            <person name="Salman V."/>
            <person name="Woyke T."/>
            <person name="Schulz-Vogt H."/>
            <person name="Richter M."/>
            <person name="Flood B."/>
            <person name="Bailey J."/>
            <person name="Amann R."/>
            <person name="Mussmann M."/>
        </authorList>
    </citation>
    <scope>NUCLEOTIDE SEQUENCE [LARGE SCALE GENOMIC DNA]</scope>
    <source>
        <strain evidence="3 4">THI036</strain>
    </source>
</reference>
<evidence type="ECO:0000313" key="3">
    <source>
        <dbReference type="EMBL" id="OAD21723.1"/>
    </source>
</evidence>
<dbReference type="SUPFAM" id="SSF103088">
    <property type="entry name" value="OmpA-like"/>
    <property type="match status" value="1"/>
</dbReference>
<dbReference type="AlphaFoldDB" id="A0A176S0Y9"/>
<dbReference type="Proteomes" id="UP000076962">
    <property type="component" value="Unassembled WGS sequence"/>
</dbReference>
<evidence type="ECO:0000313" key="4">
    <source>
        <dbReference type="Proteomes" id="UP000076962"/>
    </source>
</evidence>
<keyword evidence="1" id="KW-0472">Membrane</keyword>
<evidence type="ECO:0000259" key="2">
    <source>
        <dbReference type="PROSITE" id="PS51123"/>
    </source>
</evidence>
<dbReference type="InterPro" id="IPR036737">
    <property type="entry name" value="OmpA-like_sf"/>
</dbReference>
<dbReference type="Gene3D" id="3.30.1330.60">
    <property type="entry name" value="OmpA-like domain"/>
    <property type="match status" value="1"/>
</dbReference>
<name>A0A176S0Y9_9GAMM</name>
<dbReference type="GO" id="GO:0016020">
    <property type="term" value="C:membrane"/>
    <property type="evidence" value="ECO:0007669"/>
    <property type="project" value="UniProtKB-UniRule"/>
</dbReference>
<proteinExistence type="predicted"/>
<feature type="non-terminal residue" evidence="3">
    <location>
        <position position="1"/>
    </location>
</feature>
<protein>
    <recommendedName>
        <fullName evidence="2">OmpA-like domain-containing protein</fullName>
    </recommendedName>
</protein>
<dbReference type="InterPro" id="IPR006665">
    <property type="entry name" value="OmpA-like"/>
</dbReference>
<organism evidence="3 4">
    <name type="scientific">Candidatus Thiomargarita nelsonii</name>
    <dbReference type="NCBI Taxonomy" id="1003181"/>
    <lineage>
        <taxon>Bacteria</taxon>
        <taxon>Pseudomonadati</taxon>
        <taxon>Pseudomonadota</taxon>
        <taxon>Gammaproteobacteria</taxon>
        <taxon>Thiotrichales</taxon>
        <taxon>Thiotrichaceae</taxon>
        <taxon>Thiomargarita</taxon>
    </lineage>
</organism>
<gene>
    <name evidence="3" type="ORF">THIOM_002504</name>
</gene>
<dbReference type="EMBL" id="LUTY01001434">
    <property type="protein sequence ID" value="OAD21723.1"/>
    <property type="molecule type" value="Genomic_DNA"/>
</dbReference>
<accession>A0A176S0Y9</accession>